<evidence type="ECO:0000313" key="2">
    <source>
        <dbReference type="EMBL" id="EHA21867.1"/>
    </source>
</evidence>
<dbReference type="HOGENOM" id="CLU_395845_0_0_1"/>
<dbReference type="CDD" id="cd05120">
    <property type="entry name" value="APH_ChoK_like"/>
    <property type="match status" value="1"/>
</dbReference>
<dbReference type="STRING" id="380704.G3Y5K2"/>
<sequence>MGSAPTSISLANTNAAQWNRDLMLAFQATLENDPAADLMSMFPDFYLHEHRNAQYDRLSYAAKINFRLMEDLHDTLRHEPEANLLSAFPKNYSRRIGMAAGPRTDREQKFKEDDPPEFRTRLDLAETATIIYPLSPKVIALLAQFSGLGDEPTSAGNSLMLSLKGLLWSSKKLWENPARGVVVKCDEDIVAKAVTGNNDYTEYTSMQYLMNQAPDIPAPRPHGLVAFGPFRVIFMSYIPGTTLAQTWPSLLHEEKLSIQRQLDDIFCRLRTLRQNNDGALGGICGEGVKELRVDECALFKGITTAKEFQDLQFSARHHGSTTYVKLLRSFLEHDASTLARGSVFTHGDVRTSNIMVKQDPSSGGQYVVTGIIDWEDSGFYPFYYECTVMTRNLSLVDEDDWYLYLPESISPLKFPVRWLVDRLWQIHLKTTYQALYAVGGRYFSQPIRDRSDIEECIIPTLRGFNRFCRTYPPLYYRLATKKVTVSTAAQLNRRYVFLPVQRVWVGRSPKEVGVPCSGVFLVRPMKPRLDGSLRCPPDSSFPNVVPSGTWRTATTNSRAGRHTVLMCSVLEGRTLEYLNGALAAAWKLVRKYPCHLRPSSFLISSQLRRHREHRVMWLSVNGRTAVDTMNVVEEDVRTGLAIVLWELKSHQPINQWVPAKNPGGPGVTAGVHAHDCGWTSHLGRPGRMPSGAKPSI</sequence>
<dbReference type="OrthoDB" id="2906425at2759"/>
<proteinExistence type="predicted"/>
<feature type="domain" description="Aminoglycoside phosphotransferase" evidence="1">
    <location>
        <begin position="204"/>
        <end position="392"/>
    </location>
</feature>
<dbReference type="PANTHER" id="PTHR21310:SF15">
    <property type="entry name" value="AMINOGLYCOSIDE PHOSPHOTRANSFERASE DOMAIN-CONTAINING PROTEIN"/>
    <property type="match status" value="1"/>
</dbReference>
<gene>
    <name evidence="2" type="ORF">ASPNIDRAFT_53657</name>
</gene>
<dbReference type="Pfam" id="PF01636">
    <property type="entry name" value="APH"/>
    <property type="match status" value="1"/>
</dbReference>
<name>G3Y5K2_ASPNA</name>
<dbReference type="VEuPathDB" id="FungiDB:ASPNIDRAFT2_53657"/>
<protein>
    <recommendedName>
        <fullName evidence="1">Aminoglycoside phosphotransferase domain-containing protein</fullName>
    </recommendedName>
</protein>
<comment type="caution">
    <text evidence="2">The sequence shown here is derived from an EMBL/GenBank/DDBJ whole genome shotgun (WGS) entry which is preliminary data.</text>
</comment>
<dbReference type="Proteomes" id="UP000009038">
    <property type="component" value="Unassembled WGS sequence"/>
</dbReference>
<dbReference type="PANTHER" id="PTHR21310">
    <property type="entry name" value="AMINOGLYCOSIDE PHOSPHOTRANSFERASE-RELATED-RELATED"/>
    <property type="match status" value="1"/>
</dbReference>
<dbReference type="InterPro" id="IPR002575">
    <property type="entry name" value="Aminoglycoside_PTrfase"/>
</dbReference>
<dbReference type="EMBL" id="ACJE01000013">
    <property type="protein sequence ID" value="EHA21867.1"/>
    <property type="molecule type" value="Genomic_DNA"/>
</dbReference>
<reference evidence="2 3" key="1">
    <citation type="journal article" date="2011" name="Genome Res.">
        <title>Comparative genomics of citric-acid-producing Aspergillus niger ATCC 1015 versus enzyme-producing CBS 513.88.</title>
        <authorList>
            <person name="Andersen M.R."/>
            <person name="Salazar M.P."/>
            <person name="Schaap P.J."/>
            <person name="van de Vondervoort P.J."/>
            <person name="Culley D."/>
            <person name="Thykaer J."/>
            <person name="Frisvad J.C."/>
            <person name="Nielsen K.F."/>
            <person name="Albang R."/>
            <person name="Albermann K."/>
            <person name="Berka R.M."/>
            <person name="Braus G.H."/>
            <person name="Braus-Stromeyer S.A."/>
            <person name="Corrochano L.M."/>
            <person name="Dai Z."/>
            <person name="van Dijck P.W."/>
            <person name="Hofmann G."/>
            <person name="Lasure L.L."/>
            <person name="Magnuson J.K."/>
            <person name="Menke H."/>
            <person name="Meijer M."/>
            <person name="Meijer S.L."/>
            <person name="Nielsen J.B."/>
            <person name="Nielsen M.L."/>
            <person name="van Ooyen A.J."/>
            <person name="Pel H.J."/>
            <person name="Poulsen L."/>
            <person name="Samson R.A."/>
            <person name="Stam H."/>
            <person name="Tsang A."/>
            <person name="van den Brink J.M."/>
            <person name="Atkins A."/>
            <person name="Aerts A."/>
            <person name="Shapiro H."/>
            <person name="Pangilinan J."/>
            <person name="Salamov A."/>
            <person name="Lou Y."/>
            <person name="Lindquist E."/>
            <person name="Lucas S."/>
            <person name="Grimwood J."/>
            <person name="Grigoriev I.V."/>
            <person name="Kubicek C.P."/>
            <person name="Martinez D."/>
            <person name="van Peij N.N."/>
            <person name="Roubos J.A."/>
            <person name="Nielsen J."/>
            <person name="Baker S.E."/>
        </authorList>
    </citation>
    <scope>NUCLEOTIDE SEQUENCE [LARGE SCALE GENOMIC DNA]</scope>
    <source>
        <strain evidence="3">ATCC 1015 / CBS 113.46 / FGSC A1144 / LSHB Ac4 / NCTC 3858a / NRRL 328 / USDA 3528.7</strain>
    </source>
</reference>
<evidence type="ECO:0000259" key="1">
    <source>
        <dbReference type="Pfam" id="PF01636"/>
    </source>
</evidence>
<organism evidence="2 3">
    <name type="scientific">Aspergillus niger (strain ATCC 1015 / CBS 113.46 / FGSC A1144 / LSHB Ac4 / NCTC 3858a / NRRL 328 / USDA 3528.7)</name>
    <dbReference type="NCBI Taxonomy" id="380704"/>
    <lineage>
        <taxon>Eukaryota</taxon>
        <taxon>Fungi</taxon>
        <taxon>Dikarya</taxon>
        <taxon>Ascomycota</taxon>
        <taxon>Pezizomycotina</taxon>
        <taxon>Eurotiomycetes</taxon>
        <taxon>Eurotiomycetidae</taxon>
        <taxon>Eurotiales</taxon>
        <taxon>Aspergillaceae</taxon>
        <taxon>Aspergillus</taxon>
        <taxon>Aspergillus subgen. Circumdati</taxon>
    </lineage>
</organism>
<dbReference type="InterPro" id="IPR051678">
    <property type="entry name" value="AGP_Transferase"/>
</dbReference>
<evidence type="ECO:0000313" key="3">
    <source>
        <dbReference type="Proteomes" id="UP000009038"/>
    </source>
</evidence>
<dbReference type="Gene3D" id="3.90.1200.10">
    <property type="match status" value="1"/>
</dbReference>
<dbReference type="SUPFAM" id="SSF56112">
    <property type="entry name" value="Protein kinase-like (PK-like)"/>
    <property type="match status" value="1"/>
</dbReference>
<dbReference type="InterPro" id="IPR011009">
    <property type="entry name" value="Kinase-like_dom_sf"/>
</dbReference>
<accession>G3Y5K2</accession>
<dbReference type="AlphaFoldDB" id="G3Y5K2"/>